<keyword evidence="3" id="KW-0472">Membrane</keyword>
<evidence type="ECO:0000256" key="3">
    <source>
        <dbReference type="SAM" id="Phobius"/>
    </source>
</evidence>
<organism evidence="4 5">
    <name type="scientific">Immersiella caudata</name>
    <dbReference type="NCBI Taxonomy" id="314043"/>
    <lineage>
        <taxon>Eukaryota</taxon>
        <taxon>Fungi</taxon>
        <taxon>Dikarya</taxon>
        <taxon>Ascomycota</taxon>
        <taxon>Pezizomycotina</taxon>
        <taxon>Sordariomycetes</taxon>
        <taxon>Sordariomycetidae</taxon>
        <taxon>Sordariales</taxon>
        <taxon>Lasiosphaeriaceae</taxon>
        <taxon>Immersiella</taxon>
    </lineage>
</organism>
<gene>
    <name evidence="4" type="ORF">B0T14DRAFT_602938</name>
</gene>
<evidence type="ECO:0000313" key="4">
    <source>
        <dbReference type="EMBL" id="KAK0619031.1"/>
    </source>
</evidence>
<dbReference type="PANTHER" id="PTHR24198:SF165">
    <property type="entry name" value="ANKYRIN REPEAT-CONTAINING PROTEIN-RELATED"/>
    <property type="match status" value="1"/>
</dbReference>
<dbReference type="EMBL" id="JAULSU010000004">
    <property type="protein sequence ID" value="KAK0619031.1"/>
    <property type="molecule type" value="Genomic_DNA"/>
</dbReference>
<proteinExistence type="predicted"/>
<feature type="transmembrane region" description="Helical" evidence="3">
    <location>
        <begin position="20"/>
        <end position="41"/>
    </location>
</feature>
<dbReference type="SUPFAM" id="SSF48403">
    <property type="entry name" value="Ankyrin repeat"/>
    <property type="match status" value="1"/>
</dbReference>
<keyword evidence="3" id="KW-0812">Transmembrane</keyword>
<dbReference type="PANTHER" id="PTHR24198">
    <property type="entry name" value="ANKYRIN REPEAT AND PROTEIN KINASE DOMAIN-CONTAINING PROTEIN"/>
    <property type="match status" value="1"/>
</dbReference>
<dbReference type="InterPro" id="IPR002110">
    <property type="entry name" value="Ankyrin_rpt"/>
</dbReference>
<keyword evidence="2" id="KW-0040">ANK repeat</keyword>
<dbReference type="Proteomes" id="UP001175000">
    <property type="component" value="Unassembled WGS sequence"/>
</dbReference>
<feature type="transmembrane region" description="Helical" evidence="3">
    <location>
        <begin position="53"/>
        <end position="79"/>
    </location>
</feature>
<dbReference type="SMART" id="SM00248">
    <property type="entry name" value="ANK"/>
    <property type="match status" value="6"/>
</dbReference>
<evidence type="ECO:0000256" key="2">
    <source>
        <dbReference type="ARBA" id="ARBA00023043"/>
    </source>
</evidence>
<dbReference type="InterPro" id="IPR036770">
    <property type="entry name" value="Ankyrin_rpt-contain_sf"/>
</dbReference>
<name>A0AA39WP64_9PEZI</name>
<dbReference type="Gene3D" id="1.25.40.20">
    <property type="entry name" value="Ankyrin repeat-containing domain"/>
    <property type="match status" value="1"/>
</dbReference>
<evidence type="ECO:0000313" key="5">
    <source>
        <dbReference type="Proteomes" id="UP001175000"/>
    </source>
</evidence>
<comment type="caution">
    <text evidence="4">The sequence shown here is derived from an EMBL/GenBank/DDBJ whole genome shotgun (WGS) entry which is preliminary data.</text>
</comment>
<reference evidence="4" key="1">
    <citation type="submission" date="2023-06" db="EMBL/GenBank/DDBJ databases">
        <title>Genome-scale phylogeny and comparative genomics of the fungal order Sordariales.</title>
        <authorList>
            <consortium name="Lawrence Berkeley National Laboratory"/>
            <person name="Hensen N."/>
            <person name="Bonometti L."/>
            <person name="Westerberg I."/>
            <person name="Brannstrom I.O."/>
            <person name="Guillou S."/>
            <person name="Cros-Aarteil S."/>
            <person name="Calhoun S."/>
            <person name="Haridas S."/>
            <person name="Kuo A."/>
            <person name="Mondo S."/>
            <person name="Pangilinan J."/>
            <person name="Riley R."/>
            <person name="Labutti K."/>
            <person name="Andreopoulos B."/>
            <person name="Lipzen A."/>
            <person name="Chen C."/>
            <person name="Yanf M."/>
            <person name="Daum C."/>
            <person name="Ng V."/>
            <person name="Clum A."/>
            <person name="Steindorff A."/>
            <person name="Ohm R."/>
            <person name="Martin F."/>
            <person name="Silar P."/>
            <person name="Natvig D."/>
            <person name="Lalanne C."/>
            <person name="Gautier V."/>
            <person name="Ament-Velasquez S.L."/>
            <person name="Kruys A."/>
            <person name="Hutchinson M.I."/>
            <person name="Powell A.J."/>
            <person name="Barry K."/>
            <person name="Miller A.N."/>
            <person name="Grigoriev I.V."/>
            <person name="Debuchy R."/>
            <person name="Gladieux P."/>
            <person name="Thoren M.H."/>
            <person name="Johannesson H."/>
        </authorList>
    </citation>
    <scope>NUCLEOTIDE SEQUENCE</scope>
    <source>
        <strain evidence="4">CBS 606.72</strain>
    </source>
</reference>
<keyword evidence="5" id="KW-1185">Reference proteome</keyword>
<keyword evidence="1" id="KW-0677">Repeat</keyword>
<sequence>MNVFTGLWRALGWRDPLAGSMAFAGALSKFLLALLSGVPFASAQTWLTHEICIWTTVALLIIMILTLLGHMGLVAWPYMPVSPDSLAGRAYYICDSATLRDFERLSMLGGRERDRRVERMGRLYRFGWMTGISGERRVGIEYGEAEQGFKMHSLEALGFSTTAEIPNSGRRDYLTRLATELLVEIARHLESDADVKIHTKALAALSLVSVRLNNVYEPMLYALGGPSALVWGGYHGRISVMKKALFYNVDIDAEAYHPVMKEKLRARLEWLDDMLLGTNKMGRGTALAFAVTSGSRKTIKWALEHGADIRQEVKHGDELCRWRLLHLATAYGRSNTAIMLSDCGAPTDDGSPLGWEAEDSSGRELSLERLDAIQCACLYADYKVVEHLVKKHGADIANAEIGIYGVTAVHIACGCFGKPYYSPGSAGKIIKLLGQEGVDLDRQPDRQLGTPLACALYDRNWEAVNALIENGAVFTDRCLADTPYQQDDFSEEGDDRANRETRLYSEDPRPWEKERKLRLPLLRVQIGQGRCDVRSMERAIKLGDYALALLILEAGVCPSTEALAFLFIRRDWSGCLLSAEEPLLRALLKAGTGKLKVDEVGSAGERGACLTLYVRSTLIMPRTRDTETYQNSTMALILDYASPNATGCDGGTAILIVLHRYLEMLRDGQAMGGDWHNRYSGYGDEV</sequence>
<keyword evidence="3" id="KW-1133">Transmembrane helix</keyword>
<protein>
    <submittedName>
        <fullName evidence="4">Ankyrin repeat-containing domain protein</fullName>
    </submittedName>
</protein>
<accession>A0AA39WP64</accession>
<evidence type="ECO:0000256" key="1">
    <source>
        <dbReference type="ARBA" id="ARBA00022737"/>
    </source>
</evidence>
<dbReference type="AlphaFoldDB" id="A0AA39WP64"/>